<evidence type="ECO:0000313" key="2">
    <source>
        <dbReference type="EMBL" id="QHL90554.1"/>
    </source>
</evidence>
<dbReference type="AlphaFoldDB" id="A0A7Z2S9A0"/>
<feature type="chain" id="PRO_5030549426" evidence="1">
    <location>
        <begin position="21"/>
        <end position="139"/>
    </location>
</feature>
<organism evidence="2 3">
    <name type="scientific">Sphingomonas changnyeongensis</name>
    <dbReference type="NCBI Taxonomy" id="2698679"/>
    <lineage>
        <taxon>Bacteria</taxon>
        <taxon>Pseudomonadati</taxon>
        <taxon>Pseudomonadota</taxon>
        <taxon>Alphaproteobacteria</taxon>
        <taxon>Sphingomonadales</taxon>
        <taxon>Sphingomonadaceae</taxon>
        <taxon>Sphingomonas</taxon>
    </lineage>
</organism>
<dbReference type="RefSeq" id="WP_160592482.1">
    <property type="nucleotide sequence ID" value="NZ_CP047895.1"/>
</dbReference>
<keyword evidence="3" id="KW-1185">Reference proteome</keyword>
<dbReference type="KEGG" id="schy:GVO57_06565"/>
<dbReference type="Proteomes" id="UP000464468">
    <property type="component" value="Chromosome"/>
</dbReference>
<keyword evidence="1" id="KW-0732">Signal</keyword>
<protein>
    <submittedName>
        <fullName evidence="2">Uncharacterized protein</fullName>
    </submittedName>
</protein>
<dbReference type="EMBL" id="CP047895">
    <property type="protein sequence ID" value="QHL90554.1"/>
    <property type="molecule type" value="Genomic_DNA"/>
</dbReference>
<sequence length="139" mass="14052">MIQLLLPLLVQAMPVNPAPAAPAAIPPARAAQARCLAVLAIVANAQRSGVAAAKDLPSLEEDGARFAEVVGEAIVSETGMTREQVGALLGREVETVIALTPLPIAEARTCLLMARIVAPPPAPAAPATGPDTGRRGGAL</sequence>
<evidence type="ECO:0000256" key="1">
    <source>
        <dbReference type="SAM" id="SignalP"/>
    </source>
</evidence>
<accession>A0A7Z2S9A0</accession>
<feature type="signal peptide" evidence="1">
    <location>
        <begin position="1"/>
        <end position="20"/>
    </location>
</feature>
<reference evidence="2 3" key="1">
    <citation type="submission" date="2020-01" db="EMBL/GenBank/DDBJ databases">
        <title>Sphingomonas sp. C33 whole genome sequece.</title>
        <authorList>
            <person name="Park C."/>
        </authorList>
    </citation>
    <scope>NUCLEOTIDE SEQUENCE [LARGE SCALE GENOMIC DNA]</scope>
    <source>
        <strain evidence="2 3">C33</strain>
    </source>
</reference>
<proteinExistence type="predicted"/>
<evidence type="ECO:0000313" key="3">
    <source>
        <dbReference type="Proteomes" id="UP000464468"/>
    </source>
</evidence>
<name>A0A7Z2S9A0_9SPHN</name>
<gene>
    <name evidence="2" type="ORF">GVO57_06565</name>
</gene>